<dbReference type="Ensembl" id="ENSTGUT00000034332.1">
    <property type="protein sequence ID" value="ENSTGUP00000030857.1"/>
    <property type="gene ID" value="ENSTGUG00000029682.1"/>
</dbReference>
<reference evidence="1 2" key="1">
    <citation type="journal article" date="2010" name="Nature">
        <title>The genome of a songbird.</title>
        <authorList>
            <person name="Warren W.C."/>
            <person name="Clayton D.F."/>
            <person name="Ellegren H."/>
            <person name="Arnold A.P."/>
            <person name="Hillier L.W."/>
            <person name="Kunstner A."/>
            <person name="Searle S."/>
            <person name="White S."/>
            <person name="Vilella A.J."/>
            <person name="Fairley S."/>
            <person name="Heger A."/>
            <person name="Kong L."/>
            <person name="Ponting C.P."/>
            <person name="Jarvis E.D."/>
            <person name="Mello C.V."/>
            <person name="Minx P."/>
            <person name="Lovell P."/>
            <person name="Velho T.A."/>
            <person name="Ferris M."/>
            <person name="Balakrishnan C.N."/>
            <person name="Sinha S."/>
            <person name="Blatti C."/>
            <person name="London S.E."/>
            <person name="Li Y."/>
            <person name="Lin Y.C."/>
            <person name="George J."/>
            <person name="Sweedler J."/>
            <person name="Southey B."/>
            <person name="Gunaratne P."/>
            <person name="Watson M."/>
            <person name="Nam K."/>
            <person name="Backstrom N."/>
            <person name="Smeds L."/>
            <person name="Nabholz B."/>
            <person name="Itoh Y."/>
            <person name="Whitney O."/>
            <person name="Pfenning A.R."/>
            <person name="Howard J."/>
            <person name="Volker M."/>
            <person name="Skinner B.M."/>
            <person name="Griffin D.K."/>
            <person name="Ye L."/>
            <person name="McLaren W.M."/>
            <person name="Flicek P."/>
            <person name="Quesada V."/>
            <person name="Velasco G."/>
            <person name="Lopez-Otin C."/>
            <person name="Puente X.S."/>
            <person name="Olender T."/>
            <person name="Lancet D."/>
            <person name="Smit A.F."/>
            <person name="Hubley R."/>
            <person name="Konkel M.K."/>
            <person name="Walker J.A."/>
            <person name="Batzer M.A."/>
            <person name="Gu W."/>
            <person name="Pollock D.D."/>
            <person name="Chen L."/>
            <person name="Cheng Z."/>
            <person name="Eichler E.E."/>
            <person name="Stapley J."/>
            <person name="Slate J."/>
            <person name="Ekblom R."/>
            <person name="Birkhead T."/>
            <person name="Burke T."/>
            <person name="Burt D."/>
            <person name="Scharff C."/>
            <person name="Adam I."/>
            <person name="Richard H."/>
            <person name="Sultan M."/>
            <person name="Soldatov A."/>
            <person name="Lehrach H."/>
            <person name="Edwards S.V."/>
            <person name="Yang S.P."/>
            <person name="Li X."/>
            <person name="Graves T."/>
            <person name="Fulton L."/>
            <person name="Nelson J."/>
            <person name="Chinwalla A."/>
            <person name="Hou S."/>
            <person name="Mardis E.R."/>
            <person name="Wilson R.K."/>
        </authorList>
    </citation>
    <scope>NUCLEOTIDE SEQUENCE [LARGE SCALE GENOMIC DNA]</scope>
</reference>
<reference evidence="1" key="3">
    <citation type="submission" date="2025-09" db="UniProtKB">
        <authorList>
            <consortium name="Ensembl"/>
        </authorList>
    </citation>
    <scope>IDENTIFICATION</scope>
</reference>
<keyword evidence="2" id="KW-1185">Reference proteome</keyword>
<proteinExistence type="predicted"/>
<accession>A0A674H7N4</accession>
<evidence type="ECO:0000313" key="1">
    <source>
        <dbReference type="Ensembl" id="ENSTGUP00000030857.1"/>
    </source>
</evidence>
<sequence length="115" mass="12052">CSTCSLTSSSLPKHLHPLTPAPARVVWRGFDNPFSGREEPCVAGASGAGAHSPLSPAQARAAPLCPAQAGAVPLLLHIRCLVRSGAHGKMQAKEEASPSTWLKSLIHSHLKFICI</sequence>
<dbReference type="Proteomes" id="UP000007754">
    <property type="component" value="Chromosome 1"/>
</dbReference>
<name>A0A674H7N4_TAEGU</name>
<organism evidence="1 2">
    <name type="scientific">Taeniopygia guttata</name>
    <name type="common">Zebra finch</name>
    <name type="synonym">Poephila guttata</name>
    <dbReference type="NCBI Taxonomy" id="59729"/>
    <lineage>
        <taxon>Eukaryota</taxon>
        <taxon>Metazoa</taxon>
        <taxon>Chordata</taxon>
        <taxon>Craniata</taxon>
        <taxon>Vertebrata</taxon>
        <taxon>Euteleostomi</taxon>
        <taxon>Archelosauria</taxon>
        <taxon>Archosauria</taxon>
        <taxon>Dinosauria</taxon>
        <taxon>Saurischia</taxon>
        <taxon>Theropoda</taxon>
        <taxon>Coelurosauria</taxon>
        <taxon>Aves</taxon>
        <taxon>Neognathae</taxon>
        <taxon>Neoaves</taxon>
        <taxon>Telluraves</taxon>
        <taxon>Australaves</taxon>
        <taxon>Passeriformes</taxon>
        <taxon>Passeroidea</taxon>
        <taxon>Estrildidae</taxon>
        <taxon>Estrildinae</taxon>
        <taxon>Taeniopygia</taxon>
    </lineage>
</organism>
<protein>
    <submittedName>
        <fullName evidence="1">Uncharacterized protein</fullName>
    </submittedName>
</protein>
<reference evidence="1" key="2">
    <citation type="submission" date="2025-08" db="UniProtKB">
        <authorList>
            <consortium name="Ensembl"/>
        </authorList>
    </citation>
    <scope>IDENTIFICATION</scope>
</reference>
<dbReference type="AlphaFoldDB" id="A0A674H7N4"/>
<dbReference type="InParanoid" id="A0A674H7N4"/>
<evidence type="ECO:0000313" key="2">
    <source>
        <dbReference type="Proteomes" id="UP000007754"/>
    </source>
</evidence>